<organism evidence="2 3">
    <name type="scientific">Stieleria varia</name>
    <dbReference type="NCBI Taxonomy" id="2528005"/>
    <lineage>
        <taxon>Bacteria</taxon>
        <taxon>Pseudomonadati</taxon>
        <taxon>Planctomycetota</taxon>
        <taxon>Planctomycetia</taxon>
        <taxon>Pirellulales</taxon>
        <taxon>Pirellulaceae</taxon>
        <taxon>Stieleria</taxon>
    </lineage>
</organism>
<reference evidence="2 3" key="1">
    <citation type="submission" date="2019-02" db="EMBL/GenBank/DDBJ databases">
        <title>Deep-cultivation of Planctomycetes and their phenomic and genomic characterization uncovers novel biology.</title>
        <authorList>
            <person name="Wiegand S."/>
            <person name="Jogler M."/>
            <person name="Boedeker C."/>
            <person name="Pinto D."/>
            <person name="Vollmers J."/>
            <person name="Rivas-Marin E."/>
            <person name="Kohn T."/>
            <person name="Peeters S.H."/>
            <person name="Heuer A."/>
            <person name="Rast P."/>
            <person name="Oberbeckmann S."/>
            <person name="Bunk B."/>
            <person name="Jeske O."/>
            <person name="Meyerdierks A."/>
            <person name="Storesund J.E."/>
            <person name="Kallscheuer N."/>
            <person name="Luecker S."/>
            <person name="Lage O.M."/>
            <person name="Pohl T."/>
            <person name="Merkel B.J."/>
            <person name="Hornburger P."/>
            <person name="Mueller R.-W."/>
            <person name="Bruemmer F."/>
            <person name="Labrenz M."/>
            <person name="Spormann A.M."/>
            <person name="Op Den Camp H."/>
            <person name="Overmann J."/>
            <person name="Amann R."/>
            <person name="Jetten M.S.M."/>
            <person name="Mascher T."/>
            <person name="Medema M.H."/>
            <person name="Devos D.P."/>
            <person name="Kaster A.-K."/>
            <person name="Ovreas L."/>
            <person name="Rohde M."/>
            <person name="Galperin M.Y."/>
            <person name="Jogler C."/>
        </authorList>
    </citation>
    <scope>NUCLEOTIDE SEQUENCE [LARGE SCALE GENOMIC DNA]</scope>
    <source>
        <strain evidence="2 3">Pla52n</strain>
    </source>
</reference>
<dbReference type="AlphaFoldDB" id="A0A5C6AX91"/>
<feature type="region of interest" description="Disordered" evidence="1">
    <location>
        <begin position="29"/>
        <end position="281"/>
    </location>
</feature>
<dbReference type="EMBL" id="SJPN01000003">
    <property type="protein sequence ID" value="TWU04350.1"/>
    <property type="molecule type" value="Genomic_DNA"/>
</dbReference>
<keyword evidence="3" id="KW-1185">Reference proteome</keyword>
<accession>A0A5C6AX91</accession>
<name>A0A5C6AX91_9BACT</name>
<proteinExistence type="predicted"/>
<dbReference type="RefSeq" id="WP_197454542.1">
    <property type="nucleotide sequence ID" value="NZ_CP151726.1"/>
</dbReference>
<gene>
    <name evidence="2" type="ORF">Pla52n_23900</name>
</gene>
<evidence type="ECO:0000313" key="3">
    <source>
        <dbReference type="Proteomes" id="UP000320176"/>
    </source>
</evidence>
<feature type="compositionally biased region" description="Basic and acidic residues" evidence="1">
    <location>
        <begin position="250"/>
        <end position="272"/>
    </location>
</feature>
<feature type="compositionally biased region" description="Gly residues" evidence="1">
    <location>
        <begin position="30"/>
        <end position="41"/>
    </location>
</feature>
<feature type="compositionally biased region" description="Polar residues" evidence="1">
    <location>
        <begin position="122"/>
        <end position="148"/>
    </location>
</feature>
<evidence type="ECO:0000313" key="2">
    <source>
        <dbReference type="EMBL" id="TWU04350.1"/>
    </source>
</evidence>
<dbReference type="Proteomes" id="UP000320176">
    <property type="component" value="Unassembled WGS sequence"/>
</dbReference>
<evidence type="ECO:0000256" key="1">
    <source>
        <dbReference type="SAM" id="MobiDB-lite"/>
    </source>
</evidence>
<sequence length="551" mass="57751">MNQRTIIIIATITAGLATVLWVQPSVAQRRGGGGGGGGGRMSGFRAPSASRNIGHAPAMSRPSMPHPSVNRPSAPRPSAPRPSAPRPSAIRPSAPRPSAPQQPVTRPATRPQLPSGGIQKPNLGNSPNGNRPNTTLPNINRPGNNKPSYTRPGGSTRPSLPGNERPGIGSGITKPGGINSPGGITKPGGITRPNPGGIAKPLPGGGPSGSQLDDFLGIKRPSRPGGATTLPGIVGDKRPGLGGDKFPGLDGDKRPGVDGDRFPGIDGDRRPGIGDGNRPNLGNIGSNNINVGNVNVGNKIDFSKDRNAWIDQRHEMGDRVRVNAGGRYAFDYRYGNYRRGVTGGFVYYRGWGGDPFYGWRRPTRVAFAAYLGAAWFTPTPVYYAYGTGGNVYYENNTVYVNGEAAGTPEAYAQDAISIAASAPAPPATEAAAGAADASTQPEEEWLPLGVFAYTKEGVDDSQAMIELAVNKQGVLAGTYYNEATKVSRSLKGSIDKDSRRAVVGFADGENTDTVLEMGVDNLTEDEVSALLHRGTEESEPVLLVRLEAPEE</sequence>
<feature type="compositionally biased region" description="Pro residues" evidence="1">
    <location>
        <begin position="74"/>
        <end position="85"/>
    </location>
</feature>
<comment type="caution">
    <text evidence="2">The sequence shown here is derived from an EMBL/GenBank/DDBJ whole genome shotgun (WGS) entry which is preliminary data.</text>
</comment>
<protein>
    <submittedName>
        <fullName evidence="2">Uncharacterized protein</fullName>
    </submittedName>
</protein>